<sequence length="613" mass="69883">MGTNGLIMTRFRGRYYITWNQYDSYYEGLGAQIVADIPTDPDEYQSKSPEAECVLSDTKTRKEWLDSMRLHYAAEESALESQIYEIRDDYKPDESLYEGYVGIPSEFPRLEDFIGYLYIINLDREVLTMNFTIHWKLSNIPRQDDLWLRSITDSIYTDEQTISLDVCPEEHVASPALEIPEPNMKLNYAGCLVHPRTRLVEASETFVTQNLAGLIMRYSELITQFGLEWCPESLPFRELAFALVSIASSHARMLSMMHDAQGKNKPDGWKSDLNWRGRKGWVGPELVGDSAPILEFCSPCHRSNEPPGVSPMETIYWHQGVLVSLVMVVDGSALNKAIAWGIEKGFVNFQIIILSLFEVAFAEVSMVDSARPFVKFSHAVSLSPLSAGDCLSSHPRTRPPMQPEQPGRGTWREKRGTAFMRLNTTWTRGNLQKHYPGLAALVKFFEVAADRRAVSKTAGVLPTELYARILDFVDYDTWNKCLFVSTSVRALCLRKYRIDDRWRIVGKPWATCVPRLHRSYPRMAPHLASFDFEDMQTGEIIPMMRGGYYEWKEQYAWAPSIGGDRSLRVLMLDVPIQFKASPERDWSKCDGECPDSDSSDSDFAESDSSVDME</sequence>
<evidence type="ECO:0008006" key="4">
    <source>
        <dbReference type="Google" id="ProtNLM"/>
    </source>
</evidence>
<comment type="caution">
    <text evidence="2">The sequence shown here is derived from an EMBL/GenBank/DDBJ whole genome shotgun (WGS) entry which is preliminary data.</text>
</comment>
<feature type="compositionally biased region" description="Acidic residues" evidence="1">
    <location>
        <begin position="592"/>
        <end position="613"/>
    </location>
</feature>
<protein>
    <recommendedName>
        <fullName evidence="4">F-box domain-containing protein</fullName>
    </recommendedName>
</protein>
<accession>A0A1V6SWC1</accession>
<evidence type="ECO:0000256" key="1">
    <source>
        <dbReference type="SAM" id="MobiDB-lite"/>
    </source>
</evidence>
<dbReference type="AlphaFoldDB" id="A0A1V6SWC1"/>
<dbReference type="Proteomes" id="UP000191285">
    <property type="component" value="Unassembled WGS sequence"/>
</dbReference>
<dbReference type="OrthoDB" id="3938867at2759"/>
<feature type="compositionally biased region" description="Basic and acidic residues" evidence="1">
    <location>
        <begin position="582"/>
        <end position="591"/>
    </location>
</feature>
<reference evidence="3" key="1">
    <citation type="journal article" date="2017" name="Nat. Microbiol.">
        <title>Global analysis of biosynthetic gene clusters reveals vast potential of secondary metabolite production in Penicillium species.</title>
        <authorList>
            <person name="Nielsen J.C."/>
            <person name="Grijseels S."/>
            <person name="Prigent S."/>
            <person name="Ji B."/>
            <person name="Dainat J."/>
            <person name="Nielsen K.F."/>
            <person name="Frisvad J.C."/>
            <person name="Workman M."/>
            <person name="Nielsen J."/>
        </authorList>
    </citation>
    <scope>NUCLEOTIDE SEQUENCE [LARGE SCALE GENOMIC DNA]</scope>
    <source>
        <strain evidence="3">IBT 24891</strain>
    </source>
</reference>
<evidence type="ECO:0000313" key="2">
    <source>
        <dbReference type="EMBL" id="OQE18281.1"/>
    </source>
</evidence>
<keyword evidence="3" id="KW-1185">Reference proteome</keyword>
<feature type="region of interest" description="Disordered" evidence="1">
    <location>
        <begin position="582"/>
        <end position="613"/>
    </location>
</feature>
<gene>
    <name evidence="2" type="ORF">PENSTE_c018G04652</name>
</gene>
<organism evidence="2 3">
    <name type="scientific">Penicillium steckii</name>
    <dbReference type="NCBI Taxonomy" id="303698"/>
    <lineage>
        <taxon>Eukaryota</taxon>
        <taxon>Fungi</taxon>
        <taxon>Dikarya</taxon>
        <taxon>Ascomycota</taxon>
        <taxon>Pezizomycotina</taxon>
        <taxon>Eurotiomycetes</taxon>
        <taxon>Eurotiomycetidae</taxon>
        <taxon>Eurotiales</taxon>
        <taxon>Aspergillaceae</taxon>
        <taxon>Penicillium</taxon>
    </lineage>
</organism>
<proteinExistence type="predicted"/>
<evidence type="ECO:0000313" key="3">
    <source>
        <dbReference type="Proteomes" id="UP000191285"/>
    </source>
</evidence>
<name>A0A1V6SWC1_9EURO</name>
<dbReference type="STRING" id="303698.A0A1V6SWC1"/>
<dbReference type="EMBL" id="MLKD01000018">
    <property type="protein sequence ID" value="OQE18281.1"/>
    <property type="molecule type" value="Genomic_DNA"/>
</dbReference>